<dbReference type="AlphaFoldDB" id="A0A7C4KJ86"/>
<dbReference type="Gene3D" id="3.40.50.1450">
    <property type="entry name" value="HybD-like"/>
    <property type="match status" value="1"/>
</dbReference>
<dbReference type="InterPro" id="IPR000671">
    <property type="entry name" value="Peptidase_A31"/>
</dbReference>
<gene>
    <name evidence="5" type="ORF">ENT37_13265</name>
</gene>
<protein>
    <submittedName>
        <fullName evidence="5">Hydrogenase maturation protease</fullName>
    </submittedName>
</protein>
<dbReference type="SUPFAM" id="SSF53163">
    <property type="entry name" value="HybD-like"/>
    <property type="match status" value="1"/>
</dbReference>
<evidence type="ECO:0000256" key="1">
    <source>
        <dbReference type="ARBA" id="ARBA00006814"/>
    </source>
</evidence>
<keyword evidence="2 5" id="KW-0645">Protease</keyword>
<comment type="similarity">
    <text evidence="1">Belongs to the peptidase A31 family.</text>
</comment>
<evidence type="ECO:0000256" key="4">
    <source>
        <dbReference type="ARBA" id="ARBA00022801"/>
    </source>
</evidence>
<organism evidence="5">
    <name type="scientific">Anaerolinea thermolimosa</name>
    <dbReference type="NCBI Taxonomy" id="229919"/>
    <lineage>
        <taxon>Bacteria</taxon>
        <taxon>Bacillati</taxon>
        <taxon>Chloroflexota</taxon>
        <taxon>Anaerolineae</taxon>
        <taxon>Anaerolineales</taxon>
        <taxon>Anaerolineaceae</taxon>
        <taxon>Anaerolinea</taxon>
    </lineage>
</organism>
<dbReference type="NCBIfam" id="TIGR00072">
    <property type="entry name" value="hydrog_prot"/>
    <property type="match status" value="1"/>
</dbReference>
<sequence length="194" mass="20792">MAEMKISNFSWRRLLTKTLENAWSARNERERIAVVGIGNEFHGDDAAGLLAVKMLRGELACTAGRESRAGEVDSPVFRSDKAVLVEAATAPENFTGLLRREQPAHILLLDAAWLDSSPGTIAVVNARVAGGMGASTHLQPLATLAGFLEREIACDVTLVGVQPQNLGFDAPVSPAVRRACRSLAVFLKGILTQM</sequence>
<evidence type="ECO:0000313" key="5">
    <source>
        <dbReference type="EMBL" id="HGS22818.1"/>
    </source>
</evidence>
<evidence type="ECO:0000256" key="2">
    <source>
        <dbReference type="ARBA" id="ARBA00022670"/>
    </source>
</evidence>
<dbReference type="Pfam" id="PF01750">
    <property type="entry name" value="HycI"/>
    <property type="match status" value="1"/>
</dbReference>
<dbReference type="PANTHER" id="PTHR30302:SF1">
    <property type="entry name" value="HYDROGENASE 2 MATURATION PROTEASE"/>
    <property type="match status" value="1"/>
</dbReference>
<keyword evidence="3" id="KW-0064">Aspartyl protease</keyword>
<dbReference type="GO" id="GO:0008047">
    <property type="term" value="F:enzyme activator activity"/>
    <property type="evidence" value="ECO:0007669"/>
    <property type="project" value="InterPro"/>
</dbReference>
<accession>A0A7C4KJ86</accession>
<dbReference type="EMBL" id="DSYK01000660">
    <property type="protein sequence ID" value="HGS22818.1"/>
    <property type="molecule type" value="Genomic_DNA"/>
</dbReference>
<dbReference type="GO" id="GO:0016485">
    <property type="term" value="P:protein processing"/>
    <property type="evidence" value="ECO:0007669"/>
    <property type="project" value="TreeGrafter"/>
</dbReference>
<evidence type="ECO:0000256" key="3">
    <source>
        <dbReference type="ARBA" id="ARBA00022750"/>
    </source>
</evidence>
<dbReference type="PANTHER" id="PTHR30302">
    <property type="entry name" value="HYDROGENASE 1 MATURATION PROTEASE"/>
    <property type="match status" value="1"/>
</dbReference>
<comment type="caution">
    <text evidence="5">The sequence shown here is derived from an EMBL/GenBank/DDBJ whole genome shotgun (WGS) entry which is preliminary data.</text>
</comment>
<dbReference type="InterPro" id="IPR023430">
    <property type="entry name" value="Pept_HybD-like_dom_sf"/>
</dbReference>
<reference evidence="5" key="1">
    <citation type="journal article" date="2020" name="mSystems">
        <title>Genome- and Community-Level Interaction Insights into Carbon Utilization and Element Cycling Functions of Hydrothermarchaeota in Hydrothermal Sediment.</title>
        <authorList>
            <person name="Zhou Z."/>
            <person name="Liu Y."/>
            <person name="Xu W."/>
            <person name="Pan J."/>
            <person name="Luo Z.H."/>
            <person name="Li M."/>
        </authorList>
    </citation>
    <scope>NUCLEOTIDE SEQUENCE [LARGE SCALE GENOMIC DNA]</scope>
    <source>
        <strain evidence="5">SpSt-573</strain>
    </source>
</reference>
<name>A0A7C4KJ86_9CHLR</name>
<keyword evidence="4" id="KW-0378">Hydrolase</keyword>
<proteinExistence type="inferred from homology"/>
<dbReference type="GO" id="GO:0004190">
    <property type="term" value="F:aspartic-type endopeptidase activity"/>
    <property type="evidence" value="ECO:0007669"/>
    <property type="project" value="UniProtKB-KW"/>
</dbReference>